<feature type="domain" description="Alcohol dehydrogenase-like C-terminal" evidence="1">
    <location>
        <begin position="185"/>
        <end position="308"/>
    </location>
</feature>
<dbReference type="Pfam" id="PF08240">
    <property type="entry name" value="ADH_N"/>
    <property type="match status" value="1"/>
</dbReference>
<evidence type="ECO:0000313" key="4">
    <source>
        <dbReference type="Proteomes" id="UP001595834"/>
    </source>
</evidence>
<dbReference type="InterPro" id="IPR013149">
    <property type="entry name" value="ADH-like_C"/>
</dbReference>
<dbReference type="InterPro" id="IPR036291">
    <property type="entry name" value="NAD(P)-bd_dom_sf"/>
</dbReference>
<dbReference type="RefSeq" id="WP_344379335.1">
    <property type="nucleotide sequence ID" value="NZ_BAAASQ010000027.1"/>
</dbReference>
<evidence type="ECO:0000259" key="1">
    <source>
        <dbReference type="Pfam" id="PF00107"/>
    </source>
</evidence>
<evidence type="ECO:0000313" key="3">
    <source>
        <dbReference type="EMBL" id="MFC4961672.1"/>
    </source>
</evidence>
<feature type="domain" description="Alcohol dehydrogenase-like N-terminal" evidence="2">
    <location>
        <begin position="27"/>
        <end position="140"/>
    </location>
</feature>
<proteinExistence type="predicted"/>
<organism evidence="3 4">
    <name type="scientific">Streptomyces mauvecolor</name>
    <dbReference type="NCBI Taxonomy" id="58345"/>
    <lineage>
        <taxon>Bacteria</taxon>
        <taxon>Bacillati</taxon>
        <taxon>Actinomycetota</taxon>
        <taxon>Actinomycetes</taxon>
        <taxon>Kitasatosporales</taxon>
        <taxon>Streptomycetaceae</taxon>
        <taxon>Streptomyces</taxon>
    </lineage>
</organism>
<dbReference type="EMBL" id="JBHSIZ010000053">
    <property type="protein sequence ID" value="MFC4961672.1"/>
    <property type="molecule type" value="Genomic_DNA"/>
</dbReference>
<protein>
    <submittedName>
        <fullName evidence="3">Zinc-binding alcohol dehydrogenase family protein</fullName>
    </submittedName>
</protein>
<reference evidence="4" key="1">
    <citation type="journal article" date="2019" name="Int. J. Syst. Evol. Microbiol.">
        <title>The Global Catalogue of Microorganisms (GCM) 10K type strain sequencing project: providing services to taxonomists for standard genome sequencing and annotation.</title>
        <authorList>
            <consortium name="The Broad Institute Genomics Platform"/>
            <consortium name="The Broad Institute Genome Sequencing Center for Infectious Disease"/>
            <person name="Wu L."/>
            <person name="Ma J."/>
        </authorList>
    </citation>
    <scope>NUCLEOTIDE SEQUENCE [LARGE SCALE GENOMIC DNA]</scope>
    <source>
        <strain evidence="4">CCM 7224</strain>
    </source>
</reference>
<gene>
    <name evidence="3" type="ORF">ACFPFX_35865</name>
</gene>
<dbReference type="PANTHER" id="PTHR43677">
    <property type="entry name" value="SHORT-CHAIN DEHYDROGENASE/REDUCTASE"/>
    <property type="match status" value="1"/>
</dbReference>
<accession>A0ABV9UZ91</accession>
<dbReference type="InterPro" id="IPR013154">
    <property type="entry name" value="ADH-like_N"/>
</dbReference>
<dbReference type="SUPFAM" id="SSF50129">
    <property type="entry name" value="GroES-like"/>
    <property type="match status" value="1"/>
</dbReference>
<dbReference type="SUPFAM" id="SSF51735">
    <property type="entry name" value="NAD(P)-binding Rossmann-fold domains"/>
    <property type="match status" value="1"/>
</dbReference>
<dbReference type="PANTHER" id="PTHR43677:SF4">
    <property type="entry name" value="QUINONE OXIDOREDUCTASE-LIKE PROTEIN 2"/>
    <property type="match status" value="1"/>
</dbReference>
<comment type="caution">
    <text evidence="3">The sequence shown here is derived from an EMBL/GenBank/DDBJ whole genome shotgun (WGS) entry which is preliminary data.</text>
</comment>
<dbReference type="Gene3D" id="3.90.180.10">
    <property type="entry name" value="Medium-chain alcohol dehydrogenases, catalytic domain"/>
    <property type="match status" value="1"/>
</dbReference>
<dbReference type="InterPro" id="IPR011032">
    <property type="entry name" value="GroES-like_sf"/>
</dbReference>
<dbReference type="Proteomes" id="UP001595834">
    <property type="component" value="Unassembled WGS sequence"/>
</dbReference>
<sequence length="364" mass="38473">MTMKAALLRTFGSPLAVETMPDPVLGTGEVVVDVVASSVLPYMDEVLSGERGYLLDLPLVPGIGAIGRVRAVGPDATRLAVGDWVFCDPTVRSRDGGRTPDITLQGLSARGDGGLRLQRHFRHGPFAEQMLIPTENAIPIGPIDAADAGRWCGLGPLLVPYGGLLAAEFQAGETLLVSGATGYFGSGAVQVALAMGAGCVVAPGRNEKVLDDLVRRFGPRVRPVRLTGDQDEDRERMRRAAPNPIDCVLDLLPPGAGPAPVRAAAMTVREFGRVVLMGGVGMQGGDDLHLPYAWLMRNSVTVRGQWMYPAVAGARLVTLIRSGLLDLAECDVAEFGLDEANEAVAHAAADGGPFRTTVIRPDRR</sequence>
<dbReference type="InterPro" id="IPR051397">
    <property type="entry name" value="Zn-ADH-like_protein"/>
</dbReference>
<keyword evidence="4" id="KW-1185">Reference proteome</keyword>
<name>A0ABV9UZ91_9ACTN</name>
<evidence type="ECO:0000259" key="2">
    <source>
        <dbReference type="Pfam" id="PF08240"/>
    </source>
</evidence>
<dbReference type="Pfam" id="PF00107">
    <property type="entry name" value="ADH_zinc_N"/>
    <property type="match status" value="1"/>
</dbReference>
<dbReference type="Gene3D" id="3.40.50.720">
    <property type="entry name" value="NAD(P)-binding Rossmann-like Domain"/>
    <property type="match status" value="1"/>
</dbReference>